<accession>V8NGH1</accession>
<keyword evidence="3" id="KW-1185">Reference proteome</keyword>
<gene>
    <name evidence="2" type="ORF">L345_13517</name>
</gene>
<reference evidence="2 3" key="1">
    <citation type="journal article" date="2013" name="Proc. Natl. Acad. Sci. U.S.A.">
        <title>The king cobra genome reveals dynamic gene evolution and adaptation in the snake venom system.</title>
        <authorList>
            <person name="Vonk F.J."/>
            <person name="Casewell N.R."/>
            <person name="Henkel C.V."/>
            <person name="Heimberg A.M."/>
            <person name="Jansen H.J."/>
            <person name="McCleary R.J."/>
            <person name="Kerkkamp H.M."/>
            <person name="Vos R.A."/>
            <person name="Guerreiro I."/>
            <person name="Calvete J.J."/>
            <person name="Wuster W."/>
            <person name="Woods A.E."/>
            <person name="Logan J.M."/>
            <person name="Harrison R.A."/>
            <person name="Castoe T.A."/>
            <person name="de Koning A.P."/>
            <person name="Pollock D.D."/>
            <person name="Yandell M."/>
            <person name="Calderon D."/>
            <person name="Renjifo C."/>
            <person name="Currier R.B."/>
            <person name="Salgado D."/>
            <person name="Pla D."/>
            <person name="Sanz L."/>
            <person name="Hyder A.S."/>
            <person name="Ribeiro J.M."/>
            <person name="Arntzen J.W."/>
            <person name="van den Thillart G.E."/>
            <person name="Boetzer M."/>
            <person name="Pirovano W."/>
            <person name="Dirks R.P."/>
            <person name="Spaink H.P."/>
            <person name="Duboule D."/>
            <person name="McGlinn E."/>
            <person name="Kini R.M."/>
            <person name="Richardson M.K."/>
        </authorList>
    </citation>
    <scope>NUCLEOTIDE SEQUENCE</scope>
    <source>
        <tissue evidence="2">Blood</tissue>
    </source>
</reference>
<protein>
    <submittedName>
        <fullName evidence="2">Uncharacterized protein</fullName>
    </submittedName>
</protein>
<comment type="caution">
    <text evidence="2">The sequence shown here is derived from an EMBL/GenBank/DDBJ whole genome shotgun (WGS) entry which is preliminary data.</text>
</comment>
<proteinExistence type="predicted"/>
<evidence type="ECO:0000256" key="1">
    <source>
        <dbReference type="SAM" id="MobiDB-lite"/>
    </source>
</evidence>
<feature type="compositionally biased region" description="Basic and acidic residues" evidence="1">
    <location>
        <begin position="16"/>
        <end position="43"/>
    </location>
</feature>
<evidence type="ECO:0000313" key="2">
    <source>
        <dbReference type="EMBL" id="ETE60738.1"/>
    </source>
</evidence>
<dbReference type="AlphaFoldDB" id="V8NGH1"/>
<dbReference type="EMBL" id="AZIM01004432">
    <property type="protein sequence ID" value="ETE60738.1"/>
    <property type="molecule type" value="Genomic_DNA"/>
</dbReference>
<dbReference type="Proteomes" id="UP000018936">
    <property type="component" value="Unassembled WGS sequence"/>
</dbReference>
<name>V8NGH1_OPHHA</name>
<feature type="region of interest" description="Disordered" evidence="1">
    <location>
        <begin position="16"/>
        <end position="72"/>
    </location>
</feature>
<evidence type="ECO:0000313" key="3">
    <source>
        <dbReference type="Proteomes" id="UP000018936"/>
    </source>
</evidence>
<sequence>MGDRRVCLCVVLQKGERRKEGGREGRKEGRKEEGRKERKEGKRREGRRKKRRKKGGRQERKEDEEERMADSAKEELIGFRCSHNLIGWNQFDTTTLNCGSVGASDLNMASKADRALRESDRPKVTQSC</sequence>
<feature type="non-terminal residue" evidence="2">
    <location>
        <position position="1"/>
    </location>
</feature>
<organism evidence="2 3">
    <name type="scientific">Ophiophagus hannah</name>
    <name type="common">King cobra</name>
    <name type="synonym">Naja hannah</name>
    <dbReference type="NCBI Taxonomy" id="8665"/>
    <lineage>
        <taxon>Eukaryota</taxon>
        <taxon>Metazoa</taxon>
        <taxon>Chordata</taxon>
        <taxon>Craniata</taxon>
        <taxon>Vertebrata</taxon>
        <taxon>Euteleostomi</taxon>
        <taxon>Lepidosauria</taxon>
        <taxon>Squamata</taxon>
        <taxon>Bifurcata</taxon>
        <taxon>Unidentata</taxon>
        <taxon>Episquamata</taxon>
        <taxon>Toxicofera</taxon>
        <taxon>Serpentes</taxon>
        <taxon>Colubroidea</taxon>
        <taxon>Elapidae</taxon>
        <taxon>Elapinae</taxon>
        <taxon>Ophiophagus</taxon>
    </lineage>
</organism>
<feature type="compositionally biased region" description="Basic residues" evidence="1">
    <location>
        <begin position="44"/>
        <end position="55"/>
    </location>
</feature>